<name>A0A9N9JM02_9GLOM</name>
<sequence>LCNKDCWQYRTFARCTDIENPEPFTFIFDKTKFEKKIEKSETKESNSNKSKQDDDYSAYDEAIEELKKEKGKNLNTVFRNYSSRYMKYSKTNIIAMYICIMANGSIENLYIRLRDYNSSINIDAFKRRVRFIIKFEEEPIDPHIGIGDVIHIFEKENKQDFNNRIFDIEFNKNTILEQVKAVTVNLGVKGKFRAINEFEVNIIDNTQATIQEYLLSENDLFEDNILNISEDSL</sequence>
<feature type="non-terminal residue" evidence="1">
    <location>
        <position position="233"/>
    </location>
</feature>
<feature type="non-terminal residue" evidence="1">
    <location>
        <position position="1"/>
    </location>
</feature>
<organism evidence="1 2">
    <name type="scientific">Dentiscutata erythropus</name>
    <dbReference type="NCBI Taxonomy" id="1348616"/>
    <lineage>
        <taxon>Eukaryota</taxon>
        <taxon>Fungi</taxon>
        <taxon>Fungi incertae sedis</taxon>
        <taxon>Mucoromycota</taxon>
        <taxon>Glomeromycotina</taxon>
        <taxon>Glomeromycetes</taxon>
        <taxon>Diversisporales</taxon>
        <taxon>Gigasporaceae</taxon>
        <taxon>Dentiscutata</taxon>
    </lineage>
</organism>
<protein>
    <submittedName>
        <fullName evidence="1">17707_t:CDS:1</fullName>
    </submittedName>
</protein>
<dbReference type="EMBL" id="CAJVPY010025556">
    <property type="protein sequence ID" value="CAG8788425.1"/>
    <property type="molecule type" value="Genomic_DNA"/>
</dbReference>
<dbReference type="OrthoDB" id="2441485at2759"/>
<evidence type="ECO:0000313" key="2">
    <source>
        <dbReference type="Proteomes" id="UP000789405"/>
    </source>
</evidence>
<dbReference type="AlphaFoldDB" id="A0A9N9JM02"/>
<gene>
    <name evidence="1" type="ORF">DERYTH_LOCUS20905</name>
</gene>
<dbReference type="Proteomes" id="UP000789405">
    <property type="component" value="Unassembled WGS sequence"/>
</dbReference>
<evidence type="ECO:0000313" key="1">
    <source>
        <dbReference type="EMBL" id="CAG8788425.1"/>
    </source>
</evidence>
<keyword evidence="2" id="KW-1185">Reference proteome</keyword>
<accession>A0A9N9JM02</accession>
<comment type="caution">
    <text evidence="1">The sequence shown here is derived from an EMBL/GenBank/DDBJ whole genome shotgun (WGS) entry which is preliminary data.</text>
</comment>
<reference evidence="1" key="1">
    <citation type="submission" date="2021-06" db="EMBL/GenBank/DDBJ databases">
        <authorList>
            <person name="Kallberg Y."/>
            <person name="Tangrot J."/>
            <person name="Rosling A."/>
        </authorList>
    </citation>
    <scope>NUCLEOTIDE SEQUENCE</scope>
    <source>
        <strain evidence="1">MA453B</strain>
    </source>
</reference>
<proteinExistence type="predicted"/>